<evidence type="ECO:0000256" key="10">
    <source>
        <dbReference type="ARBA" id="ARBA00022840"/>
    </source>
</evidence>
<dbReference type="CDD" id="cd02064">
    <property type="entry name" value="FAD_synthetase_N"/>
    <property type="match status" value="1"/>
</dbReference>
<evidence type="ECO:0000256" key="7">
    <source>
        <dbReference type="ARBA" id="ARBA00022741"/>
    </source>
</evidence>
<evidence type="ECO:0000256" key="12">
    <source>
        <dbReference type="ARBA" id="ARBA00047880"/>
    </source>
</evidence>
<evidence type="ECO:0000256" key="6">
    <source>
        <dbReference type="ARBA" id="ARBA00022695"/>
    </source>
</evidence>
<evidence type="ECO:0000256" key="3">
    <source>
        <dbReference type="ARBA" id="ARBA00022630"/>
    </source>
</evidence>
<dbReference type="Pfam" id="PF06574">
    <property type="entry name" value="FAD_syn"/>
    <property type="match status" value="1"/>
</dbReference>
<dbReference type="RefSeq" id="WP_259868212.1">
    <property type="nucleotide sequence ID" value="NZ_JAOALK010000028.1"/>
</dbReference>
<dbReference type="InterPro" id="IPR015865">
    <property type="entry name" value="Riboflavin_kinase_bac/euk"/>
</dbReference>
<comment type="catalytic activity">
    <reaction evidence="12 14">
        <text>riboflavin + ATP = FMN + ADP + H(+)</text>
        <dbReference type="Rhea" id="RHEA:14357"/>
        <dbReference type="ChEBI" id="CHEBI:15378"/>
        <dbReference type="ChEBI" id="CHEBI:30616"/>
        <dbReference type="ChEBI" id="CHEBI:57986"/>
        <dbReference type="ChEBI" id="CHEBI:58210"/>
        <dbReference type="ChEBI" id="CHEBI:456216"/>
        <dbReference type="EC" id="2.7.1.26"/>
    </reaction>
</comment>
<keyword evidence="3 14" id="KW-0285">Flavoprotein</keyword>
<organism evidence="16 17">
    <name type="scientific">Aquibacillus koreensis</name>
    <dbReference type="NCBI Taxonomy" id="279446"/>
    <lineage>
        <taxon>Bacteria</taxon>
        <taxon>Bacillati</taxon>
        <taxon>Bacillota</taxon>
        <taxon>Bacilli</taxon>
        <taxon>Bacillales</taxon>
        <taxon>Bacillaceae</taxon>
        <taxon>Aquibacillus</taxon>
    </lineage>
</organism>
<dbReference type="NCBIfam" id="NF004162">
    <property type="entry name" value="PRK05627.1-5"/>
    <property type="match status" value="1"/>
</dbReference>
<dbReference type="InterPro" id="IPR015864">
    <property type="entry name" value="FAD_synthase"/>
</dbReference>
<dbReference type="NCBIfam" id="TIGR00083">
    <property type="entry name" value="ribF"/>
    <property type="match status" value="1"/>
</dbReference>
<gene>
    <name evidence="16" type="ORF">NC661_20320</name>
</gene>
<evidence type="ECO:0000256" key="14">
    <source>
        <dbReference type="PIRNR" id="PIRNR004491"/>
    </source>
</evidence>
<dbReference type="GO" id="GO:0005524">
    <property type="term" value="F:ATP binding"/>
    <property type="evidence" value="ECO:0007669"/>
    <property type="project" value="UniProtKB-UniRule"/>
</dbReference>
<dbReference type="Pfam" id="PF01687">
    <property type="entry name" value="Flavokinase"/>
    <property type="match status" value="1"/>
</dbReference>
<evidence type="ECO:0000259" key="15">
    <source>
        <dbReference type="SMART" id="SM00904"/>
    </source>
</evidence>
<keyword evidence="5 14" id="KW-0808">Transferase</keyword>
<dbReference type="PANTHER" id="PTHR22749:SF6">
    <property type="entry name" value="RIBOFLAVIN KINASE"/>
    <property type="match status" value="1"/>
</dbReference>
<sequence>MDIIDVKEKPPLDSTPLTLVIGKFDGVHKGHQLILQVAREKMDSSQETLAVMGFSDQPLWVLRQDEAYEKKITPDRDKFTLLKQYGVGRYYRVAFTKEYAATTAEAFVKEHLAQLQVKRIVIGEGFRFGKGASSSTDALIRLCTERNIEVVVVPLVKINGTPISSTKIRGLLKEGLMEAAQSLLGRPFTVTGIVVHGQKMGRKLGFPTINMGEMEAFVEPKPGVYLGVVGIYKDGVITDYRDVLISAGYRPSVNGQGYLIEAHILNYSGDLYDQTVSVSFLRYLREEIKFTNLDDLIEQMEQDRIQAEQLLATD</sequence>
<dbReference type="InterPro" id="IPR023465">
    <property type="entry name" value="Riboflavin_kinase_dom_sf"/>
</dbReference>
<dbReference type="FunFam" id="3.40.50.620:FF:000021">
    <property type="entry name" value="Riboflavin biosynthesis protein"/>
    <property type="match status" value="1"/>
</dbReference>
<evidence type="ECO:0000256" key="13">
    <source>
        <dbReference type="ARBA" id="ARBA00049494"/>
    </source>
</evidence>
<dbReference type="GO" id="GO:0009231">
    <property type="term" value="P:riboflavin biosynthetic process"/>
    <property type="evidence" value="ECO:0007669"/>
    <property type="project" value="InterPro"/>
</dbReference>
<comment type="caution">
    <text evidence="16">The sequence shown here is derived from an EMBL/GenBank/DDBJ whole genome shotgun (WGS) entry which is preliminary data.</text>
</comment>
<evidence type="ECO:0000313" key="16">
    <source>
        <dbReference type="EMBL" id="MDC3422702.1"/>
    </source>
</evidence>
<dbReference type="SUPFAM" id="SSF82114">
    <property type="entry name" value="Riboflavin kinase-like"/>
    <property type="match status" value="1"/>
</dbReference>
<evidence type="ECO:0000256" key="1">
    <source>
        <dbReference type="ARBA" id="ARBA00004726"/>
    </source>
</evidence>
<keyword evidence="4 14" id="KW-0288">FMN</keyword>
<dbReference type="EC" id="2.7.7.2" evidence="14"/>
<dbReference type="GO" id="GO:0003919">
    <property type="term" value="F:FMN adenylyltransferase activity"/>
    <property type="evidence" value="ECO:0007669"/>
    <property type="project" value="UniProtKB-UniRule"/>
</dbReference>
<dbReference type="EMBL" id="JAMQJZ010000026">
    <property type="protein sequence ID" value="MDC3422702.1"/>
    <property type="molecule type" value="Genomic_DNA"/>
</dbReference>
<evidence type="ECO:0000256" key="9">
    <source>
        <dbReference type="ARBA" id="ARBA00022827"/>
    </source>
</evidence>
<dbReference type="SMART" id="SM00904">
    <property type="entry name" value="Flavokinase"/>
    <property type="match status" value="1"/>
</dbReference>
<dbReference type="PIRSF" id="PIRSF004491">
    <property type="entry name" value="FAD_Synth"/>
    <property type="match status" value="1"/>
</dbReference>
<dbReference type="Proteomes" id="UP001145072">
    <property type="component" value="Unassembled WGS sequence"/>
</dbReference>
<evidence type="ECO:0000256" key="2">
    <source>
        <dbReference type="ARBA" id="ARBA00005201"/>
    </source>
</evidence>
<dbReference type="GO" id="GO:0008531">
    <property type="term" value="F:riboflavin kinase activity"/>
    <property type="evidence" value="ECO:0007669"/>
    <property type="project" value="UniProtKB-UniRule"/>
</dbReference>
<dbReference type="GO" id="GO:0006747">
    <property type="term" value="P:FAD biosynthetic process"/>
    <property type="evidence" value="ECO:0007669"/>
    <property type="project" value="UniProtKB-UniRule"/>
</dbReference>
<evidence type="ECO:0000256" key="4">
    <source>
        <dbReference type="ARBA" id="ARBA00022643"/>
    </source>
</evidence>
<dbReference type="InterPro" id="IPR014729">
    <property type="entry name" value="Rossmann-like_a/b/a_fold"/>
</dbReference>
<keyword evidence="8 14" id="KW-0418">Kinase</keyword>
<protein>
    <recommendedName>
        <fullName evidence="14">Riboflavin biosynthesis protein</fullName>
    </recommendedName>
    <domain>
        <recommendedName>
            <fullName evidence="14">Riboflavin kinase</fullName>
            <ecNumber evidence="14">2.7.1.26</ecNumber>
        </recommendedName>
        <alternativeName>
            <fullName evidence="14">Flavokinase</fullName>
        </alternativeName>
    </domain>
    <domain>
        <recommendedName>
            <fullName evidence="14">FMN adenylyltransferase</fullName>
            <ecNumber evidence="14">2.7.7.2</ecNumber>
        </recommendedName>
        <alternativeName>
            <fullName evidence="14">FAD pyrophosphorylase</fullName>
        </alternativeName>
        <alternativeName>
            <fullName evidence="14">FAD synthase</fullName>
        </alternativeName>
    </domain>
</protein>
<accession>A0A9X3WMW4</accession>
<evidence type="ECO:0000256" key="11">
    <source>
        <dbReference type="ARBA" id="ARBA00023268"/>
    </source>
</evidence>
<reference evidence="16" key="1">
    <citation type="submission" date="2022-06" db="EMBL/GenBank/DDBJ databases">
        <title>Aquibacillus sp. a new bacterium isolated from soil saline samples.</title>
        <authorList>
            <person name="Galisteo C."/>
            <person name="De La Haba R."/>
            <person name="Sanchez-Porro C."/>
            <person name="Ventosa A."/>
        </authorList>
    </citation>
    <scope>NUCLEOTIDE SEQUENCE</scope>
    <source>
        <strain evidence="16">JCM 12387</strain>
    </source>
</reference>
<comment type="pathway">
    <text evidence="2 14">Cofactor biosynthesis; FMN biosynthesis; FMN from riboflavin (ATP route): step 1/1.</text>
</comment>
<dbReference type="AlphaFoldDB" id="A0A9X3WMW4"/>
<evidence type="ECO:0000313" key="17">
    <source>
        <dbReference type="Proteomes" id="UP001145072"/>
    </source>
</evidence>
<dbReference type="Gene3D" id="2.40.30.30">
    <property type="entry name" value="Riboflavin kinase-like"/>
    <property type="match status" value="1"/>
</dbReference>
<keyword evidence="9 14" id="KW-0274">FAD</keyword>
<keyword evidence="6 14" id="KW-0548">Nucleotidyltransferase</keyword>
<dbReference type="InterPro" id="IPR023468">
    <property type="entry name" value="Riboflavin_kinase"/>
</dbReference>
<feature type="domain" description="Riboflavin kinase" evidence="15">
    <location>
        <begin position="183"/>
        <end position="312"/>
    </location>
</feature>
<keyword evidence="11" id="KW-0511">Multifunctional enzyme</keyword>
<comment type="catalytic activity">
    <reaction evidence="13 14">
        <text>FMN + ATP + H(+) = FAD + diphosphate</text>
        <dbReference type="Rhea" id="RHEA:17237"/>
        <dbReference type="ChEBI" id="CHEBI:15378"/>
        <dbReference type="ChEBI" id="CHEBI:30616"/>
        <dbReference type="ChEBI" id="CHEBI:33019"/>
        <dbReference type="ChEBI" id="CHEBI:57692"/>
        <dbReference type="ChEBI" id="CHEBI:58210"/>
        <dbReference type="EC" id="2.7.7.2"/>
    </reaction>
</comment>
<name>A0A9X3WMW4_9BACI</name>
<comment type="similarity">
    <text evidence="14">Belongs to the ribF family.</text>
</comment>
<keyword evidence="10 14" id="KW-0067">ATP-binding</keyword>
<dbReference type="GO" id="GO:0009398">
    <property type="term" value="P:FMN biosynthetic process"/>
    <property type="evidence" value="ECO:0007669"/>
    <property type="project" value="UniProtKB-UniRule"/>
</dbReference>
<evidence type="ECO:0000256" key="8">
    <source>
        <dbReference type="ARBA" id="ARBA00022777"/>
    </source>
</evidence>
<evidence type="ECO:0000256" key="5">
    <source>
        <dbReference type="ARBA" id="ARBA00022679"/>
    </source>
</evidence>
<dbReference type="EC" id="2.7.1.26" evidence="14"/>
<keyword evidence="17" id="KW-1185">Reference proteome</keyword>
<comment type="pathway">
    <text evidence="1 14">Cofactor biosynthesis; FAD biosynthesis; FAD from FMN: step 1/1.</text>
</comment>
<proteinExistence type="inferred from homology"/>
<dbReference type="InterPro" id="IPR002606">
    <property type="entry name" value="Riboflavin_kinase_bac"/>
</dbReference>
<keyword evidence="7 14" id="KW-0547">Nucleotide-binding</keyword>
<dbReference type="SUPFAM" id="SSF52374">
    <property type="entry name" value="Nucleotidylyl transferase"/>
    <property type="match status" value="1"/>
</dbReference>
<dbReference type="Gene3D" id="3.40.50.620">
    <property type="entry name" value="HUPs"/>
    <property type="match status" value="1"/>
</dbReference>
<dbReference type="PANTHER" id="PTHR22749">
    <property type="entry name" value="RIBOFLAVIN KINASE/FMN ADENYLYLTRANSFERASE"/>
    <property type="match status" value="1"/>
</dbReference>